<accession>A0A482XS71</accession>
<feature type="region of interest" description="Disordered" evidence="1">
    <location>
        <begin position="19"/>
        <end position="131"/>
    </location>
</feature>
<organism evidence="4 5">
    <name type="scientific">Laodelphax striatellus</name>
    <name type="common">Small brown planthopper</name>
    <name type="synonym">Delphax striatella</name>
    <dbReference type="NCBI Taxonomy" id="195883"/>
    <lineage>
        <taxon>Eukaryota</taxon>
        <taxon>Metazoa</taxon>
        <taxon>Ecdysozoa</taxon>
        <taxon>Arthropoda</taxon>
        <taxon>Hexapoda</taxon>
        <taxon>Insecta</taxon>
        <taxon>Pterygota</taxon>
        <taxon>Neoptera</taxon>
        <taxon>Paraneoptera</taxon>
        <taxon>Hemiptera</taxon>
        <taxon>Auchenorrhyncha</taxon>
        <taxon>Fulgoroidea</taxon>
        <taxon>Delphacidae</taxon>
        <taxon>Criomorphinae</taxon>
        <taxon>Laodelphax</taxon>
    </lineage>
</organism>
<feature type="compositionally biased region" description="Acidic residues" evidence="1">
    <location>
        <begin position="19"/>
        <end position="46"/>
    </location>
</feature>
<evidence type="ECO:0000256" key="1">
    <source>
        <dbReference type="SAM" id="MobiDB-lite"/>
    </source>
</evidence>
<dbReference type="EMBL" id="QKKF02002489">
    <property type="protein sequence ID" value="RZF48417.1"/>
    <property type="molecule type" value="Genomic_DNA"/>
</dbReference>
<proteinExistence type="predicted"/>
<evidence type="ECO:0000313" key="3">
    <source>
        <dbReference type="EMBL" id="RZF37170.1"/>
    </source>
</evidence>
<evidence type="ECO:0000256" key="2">
    <source>
        <dbReference type="SAM" id="SignalP"/>
    </source>
</evidence>
<feature type="chain" id="PRO_5036115455" evidence="2">
    <location>
        <begin position="20"/>
        <end position="563"/>
    </location>
</feature>
<sequence>MRWLLVLAIAAVFGSISCAEDEEEADNSEEDTTYLLDDDEESDPDPAVDSNDPNLDDDDEGPDDTNQDFGLGEVQSDSRQKSGLDDLSSLPASKSQLKSSTLDKKSEGAIDDPTINSSVNEPENDSTEENSLNQGFFEEGFGNDNSLLRSQTQSEDISNLFGGLLGNSLASGLKNNRVQSLGGISQNGGESKLNGDLSSLIAGILGSSIPKSTLSNGLHRGVGNIRNSVLDFRDRALDQRVGTAQRGELNQFDPRFQASLSNPSNRGSTGVDQLTWNSLRNLINNFQQSSPVVQQNNQGTKSVKNGVFGLLGSAKGAFTANKGSEESINNSGTRKDEDSNQSVKSRLLGLLGNAVSNKETHNENNSSNRGGRFRFLSDAKNFVVNPVDFVERKIRNKIKQKIKNEIKQSVDDVTKRVDNFKSNMTSLASGLADSFQTKPSIKRSKNCLKILTGPQAHHLYLNGKQIPKARIFYVDKLQPLDFNSCPINHQDEVLKNCLLKGNVLVLSQPDRVKVEEEHGRQLEMIIAKDVVKDRLNSMVDTFFQNFGRQFLKGMHIFRGDKNE</sequence>
<dbReference type="InParanoid" id="A0A482XS71"/>
<dbReference type="PROSITE" id="PS51257">
    <property type="entry name" value="PROKAR_LIPOPROTEIN"/>
    <property type="match status" value="1"/>
</dbReference>
<feature type="compositionally biased region" description="Acidic residues" evidence="1">
    <location>
        <begin position="54"/>
        <end position="66"/>
    </location>
</feature>
<feature type="compositionally biased region" description="Polar residues" evidence="1">
    <location>
        <begin position="90"/>
        <end position="100"/>
    </location>
</feature>
<feature type="signal peptide" evidence="2">
    <location>
        <begin position="1"/>
        <end position="19"/>
    </location>
</feature>
<dbReference type="Proteomes" id="UP000291343">
    <property type="component" value="Unassembled WGS sequence"/>
</dbReference>
<comment type="caution">
    <text evidence="4">The sequence shown here is derived from an EMBL/GenBank/DDBJ whole genome shotgun (WGS) entry which is preliminary data.</text>
</comment>
<evidence type="ECO:0000313" key="4">
    <source>
        <dbReference type="EMBL" id="RZF48417.1"/>
    </source>
</evidence>
<keyword evidence="5" id="KW-1185">Reference proteome</keyword>
<feature type="region of interest" description="Disordered" evidence="1">
    <location>
        <begin position="322"/>
        <end position="343"/>
    </location>
</feature>
<dbReference type="OrthoDB" id="6641390at2759"/>
<gene>
    <name evidence="3" type="ORF">LSTR_LSTR009695</name>
    <name evidence="4" type="ORF">LSTR_LSTR015624</name>
</gene>
<keyword evidence="2" id="KW-0732">Signal</keyword>
<dbReference type="SMR" id="A0A482XS71"/>
<dbReference type="AlphaFoldDB" id="A0A482XS71"/>
<protein>
    <submittedName>
        <fullName evidence="4">Uncharacterized protein</fullName>
    </submittedName>
</protein>
<evidence type="ECO:0000313" key="5">
    <source>
        <dbReference type="Proteomes" id="UP000291343"/>
    </source>
</evidence>
<reference evidence="4" key="2">
    <citation type="submission" date="2019-02" db="EMBL/GenBank/DDBJ databases">
        <authorList>
            <person name="Zhu J."/>
            <person name="Jiang F."/>
            <person name="Wang X."/>
            <person name="Yang P."/>
            <person name="Bao Y."/>
            <person name="Zhao W."/>
            <person name="Wang W."/>
            <person name="Lu H."/>
            <person name="Wang Q."/>
            <person name="Cui N."/>
            <person name="Li J."/>
            <person name="Chen X."/>
            <person name="Luo L."/>
            <person name="Yu J."/>
            <person name="Kang L."/>
            <person name="Cui F."/>
        </authorList>
    </citation>
    <scope>NUCLEOTIDE SEQUENCE</scope>
    <source>
        <strain evidence="4">Lst14</strain>
        <tissue evidence="4">Whole body</tissue>
    </source>
</reference>
<dbReference type="EMBL" id="QKKF02025202">
    <property type="protein sequence ID" value="RZF37170.1"/>
    <property type="molecule type" value="Genomic_DNA"/>
</dbReference>
<name>A0A482XS71_LAOST</name>
<reference evidence="4 5" key="1">
    <citation type="journal article" date="2017" name="Gigascience">
        <title>Genome sequence of the small brown planthopper, Laodelphax striatellus.</title>
        <authorList>
            <person name="Zhu J."/>
            <person name="Jiang F."/>
            <person name="Wang X."/>
            <person name="Yang P."/>
            <person name="Bao Y."/>
            <person name="Zhao W."/>
            <person name="Wang W."/>
            <person name="Lu H."/>
            <person name="Wang Q."/>
            <person name="Cui N."/>
            <person name="Li J."/>
            <person name="Chen X."/>
            <person name="Luo L."/>
            <person name="Yu J."/>
            <person name="Kang L."/>
            <person name="Cui F."/>
        </authorList>
    </citation>
    <scope>NUCLEOTIDE SEQUENCE [LARGE SCALE GENOMIC DNA]</scope>
    <source>
        <strain evidence="4">Lst14</strain>
        <tissue evidence="4">Whole body</tissue>
    </source>
</reference>